<dbReference type="Pfam" id="PF12796">
    <property type="entry name" value="Ank_2"/>
    <property type="match status" value="1"/>
</dbReference>
<dbReference type="PRINTS" id="PR00452">
    <property type="entry name" value="SH3DOMAIN"/>
</dbReference>
<feature type="repeat" description="ANK" evidence="8">
    <location>
        <begin position="142"/>
        <end position="174"/>
    </location>
</feature>
<keyword evidence="5 8" id="KW-0040">ANK repeat</keyword>
<dbReference type="GO" id="GO:0005737">
    <property type="term" value="C:cytoplasm"/>
    <property type="evidence" value="ECO:0007669"/>
    <property type="project" value="UniProtKB-SubCell"/>
</dbReference>
<dbReference type="Gene3D" id="2.30.30.40">
    <property type="entry name" value="SH3 Domains"/>
    <property type="match status" value="1"/>
</dbReference>
<dbReference type="Gene3D" id="1.25.40.20">
    <property type="entry name" value="Ankyrin repeat-containing domain"/>
    <property type="match status" value="2"/>
</dbReference>
<feature type="repeat" description="ANK" evidence="8">
    <location>
        <begin position="108"/>
        <end position="141"/>
    </location>
</feature>
<dbReference type="InterPro" id="IPR036770">
    <property type="entry name" value="Ankyrin_rpt-contain_sf"/>
</dbReference>
<accession>A0A0P4WZD4</accession>
<organism evidence="12">
    <name type="scientific">Scylla olivacea</name>
    <name type="common">Orange mud crab</name>
    <name type="synonym">Cancer olivacea</name>
    <dbReference type="NCBI Taxonomy" id="85551"/>
    <lineage>
        <taxon>Eukaryota</taxon>
        <taxon>Metazoa</taxon>
        <taxon>Ecdysozoa</taxon>
        <taxon>Arthropoda</taxon>
        <taxon>Crustacea</taxon>
        <taxon>Multicrustacea</taxon>
        <taxon>Malacostraca</taxon>
        <taxon>Eumalacostraca</taxon>
        <taxon>Eucarida</taxon>
        <taxon>Decapoda</taxon>
        <taxon>Pleocyemata</taxon>
        <taxon>Brachyura</taxon>
        <taxon>Eubrachyura</taxon>
        <taxon>Portunoidea</taxon>
        <taxon>Portunidae</taxon>
        <taxon>Portuninae</taxon>
        <taxon>Scylla</taxon>
    </lineage>
</organism>
<evidence type="ECO:0000256" key="2">
    <source>
        <dbReference type="ARBA" id="ARBA00022443"/>
    </source>
</evidence>
<evidence type="ECO:0000256" key="10">
    <source>
        <dbReference type="SAM" id="MobiDB-lite"/>
    </source>
</evidence>
<dbReference type="InterPro" id="IPR001452">
    <property type="entry name" value="SH3_domain"/>
</dbReference>
<proteinExistence type="predicted"/>
<name>A0A0P4WZD4_SCYOL</name>
<dbReference type="PROSITE" id="PS50088">
    <property type="entry name" value="ANK_REPEAT"/>
    <property type="match status" value="2"/>
</dbReference>
<keyword evidence="4" id="KW-0677">Repeat</keyword>
<protein>
    <recommendedName>
        <fullName evidence="7">Osteoclast-stimulating factor 1</fullName>
    </recommendedName>
</protein>
<evidence type="ECO:0000256" key="9">
    <source>
        <dbReference type="PROSITE-ProRule" id="PRU00192"/>
    </source>
</evidence>
<dbReference type="PROSITE" id="PS50002">
    <property type="entry name" value="SH3"/>
    <property type="match status" value="1"/>
</dbReference>
<evidence type="ECO:0000259" key="11">
    <source>
        <dbReference type="PROSITE" id="PS50002"/>
    </source>
</evidence>
<feature type="region of interest" description="Disordered" evidence="10">
    <location>
        <begin position="196"/>
        <end position="215"/>
    </location>
</feature>
<evidence type="ECO:0000256" key="6">
    <source>
        <dbReference type="ARBA" id="ARBA00037432"/>
    </source>
</evidence>
<dbReference type="PRINTS" id="PR01415">
    <property type="entry name" value="ANKYRIN"/>
</dbReference>
<dbReference type="SMART" id="SM00326">
    <property type="entry name" value="SH3"/>
    <property type="match status" value="1"/>
</dbReference>
<evidence type="ECO:0000256" key="5">
    <source>
        <dbReference type="ARBA" id="ARBA00023043"/>
    </source>
</evidence>
<evidence type="ECO:0000256" key="3">
    <source>
        <dbReference type="ARBA" id="ARBA00022490"/>
    </source>
</evidence>
<keyword evidence="3" id="KW-0963">Cytoplasm</keyword>
<evidence type="ECO:0000256" key="8">
    <source>
        <dbReference type="PROSITE-ProRule" id="PRU00023"/>
    </source>
</evidence>
<reference evidence="12" key="1">
    <citation type="submission" date="2015-09" db="EMBL/GenBank/DDBJ databases">
        <title>Scylla olivacea transcriptome.</title>
        <authorList>
            <person name="Ikhwanuddin M."/>
        </authorList>
    </citation>
    <scope>NUCLEOTIDE SEQUENCE</scope>
</reference>
<comment type="subcellular location">
    <subcellularLocation>
        <location evidence="1">Cytoplasm</location>
    </subcellularLocation>
</comment>
<dbReference type="EMBL" id="GDRN01043779">
    <property type="protein sequence ID" value="JAI66966.1"/>
    <property type="molecule type" value="Transcribed_RNA"/>
</dbReference>
<dbReference type="InterPro" id="IPR036028">
    <property type="entry name" value="SH3-like_dom_sf"/>
</dbReference>
<dbReference type="SMART" id="SM00248">
    <property type="entry name" value="ANK"/>
    <property type="match status" value="3"/>
</dbReference>
<dbReference type="Pfam" id="PF00018">
    <property type="entry name" value="SH3_1"/>
    <property type="match status" value="1"/>
</dbReference>
<dbReference type="SUPFAM" id="SSF48403">
    <property type="entry name" value="Ankyrin repeat"/>
    <property type="match status" value="1"/>
</dbReference>
<dbReference type="PROSITE" id="PS50297">
    <property type="entry name" value="ANK_REP_REGION"/>
    <property type="match status" value="2"/>
</dbReference>
<comment type="function">
    <text evidence="6">Induces bone resorption, acting probably through a signaling cascade which results in the secretion of factor(s) enhancing osteoclast formation and activity.</text>
</comment>
<evidence type="ECO:0000313" key="12">
    <source>
        <dbReference type="EMBL" id="JAI66966.1"/>
    </source>
</evidence>
<keyword evidence="2 9" id="KW-0728">SH3 domain</keyword>
<dbReference type="SUPFAM" id="SSF50044">
    <property type="entry name" value="SH3-domain"/>
    <property type="match status" value="1"/>
</dbReference>
<dbReference type="PANTHER" id="PTHR24155:SF10">
    <property type="entry name" value="OSTEOCLAST-STIMULATING FACTOR 1"/>
    <property type="match status" value="1"/>
</dbReference>
<feature type="domain" description="SH3" evidence="11">
    <location>
        <begin position="17"/>
        <end position="76"/>
    </location>
</feature>
<evidence type="ECO:0000256" key="7">
    <source>
        <dbReference type="ARBA" id="ARBA00040640"/>
    </source>
</evidence>
<dbReference type="InterPro" id="IPR002110">
    <property type="entry name" value="Ankyrin_rpt"/>
</dbReference>
<evidence type="ECO:0000256" key="1">
    <source>
        <dbReference type="ARBA" id="ARBA00004496"/>
    </source>
</evidence>
<evidence type="ECO:0000256" key="4">
    <source>
        <dbReference type="ARBA" id="ARBA00022737"/>
    </source>
</evidence>
<sequence>MSVTLRTAPPPPPMRKGHVQVFEATSNYKAQRDCELSFEEGDLLFVLDRNDPKWWLASSNRKKGYIPSDLVSNDNVKMLIVDAARRGNYELLDECLEAGVSVNALDKSGCSALHGAAQAGHMDCVMRLLKEPKLEINLQNKIGDTPLHCAAVRGHSEVLKVLLKHGANPELTNRENQTPRTLAKRGTIITLLDQGLEYEETGRQGDDVEDSEDSD</sequence>
<dbReference type="GO" id="GO:0007165">
    <property type="term" value="P:signal transduction"/>
    <property type="evidence" value="ECO:0007669"/>
    <property type="project" value="TreeGrafter"/>
</dbReference>
<dbReference type="AlphaFoldDB" id="A0A0P4WZD4"/>
<dbReference type="PANTHER" id="PTHR24155">
    <property type="entry name" value="OSTEOCLAST-STIMULATING FACTOR 1"/>
    <property type="match status" value="1"/>
</dbReference>